<feature type="region of interest" description="Disordered" evidence="1">
    <location>
        <begin position="1"/>
        <end position="108"/>
    </location>
</feature>
<keyword evidence="3" id="KW-1185">Reference proteome</keyword>
<feature type="compositionally biased region" description="Basic and acidic residues" evidence="1">
    <location>
        <begin position="164"/>
        <end position="197"/>
    </location>
</feature>
<feature type="compositionally biased region" description="Polar residues" evidence="1">
    <location>
        <begin position="92"/>
        <end position="102"/>
    </location>
</feature>
<feature type="compositionally biased region" description="Basic and acidic residues" evidence="1">
    <location>
        <begin position="1"/>
        <end position="30"/>
    </location>
</feature>
<gene>
    <name evidence="2" type="ORF">QBC41DRAFT_68273</name>
</gene>
<feature type="compositionally biased region" description="Basic and acidic residues" evidence="1">
    <location>
        <begin position="81"/>
        <end position="91"/>
    </location>
</feature>
<proteinExistence type="predicted"/>
<organism evidence="2 3">
    <name type="scientific">Cercophora samala</name>
    <dbReference type="NCBI Taxonomy" id="330535"/>
    <lineage>
        <taxon>Eukaryota</taxon>
        <taxon>Fungi</taxon>
        <taxon>Dikarya</taxon>
        <taxon>Ascomycota</taxon>
        <taxon>Pezizomycotina</taxon>
        <taxon>Sordariomycetes</taxon>
        <taxon>Sordariomycetidae</taxon>
        <taxon>Sordariales</taxon>
        <taxon>Lasiosphaeriaceae</taxon>
        <taxon>Cercophora</taxon>
    </lineage>
</organism>
<dbReference type="AlphaFoldDB" id="A0AA39ZHH9"/>
<comment type="caution">
    <text evidence="2">The sequence shown here is derived from an EMBL/GenBank/DDBJ whole genome shotgun (WGS) entry which is preliminary data.</text>
</comment>
<protein>
    <submittedName>
        <fullName evidence="2">Uncharacterized protein</fullName>
    </submittedName>
</protein>
<name>A0AA39ZHH9_9PEZI</name>
<accession>A0AA39ZHH9</accession>
<evidence type="ECO:0000313" key="2">
    <source>
        <dbReference type="EMBL" id="KAK0670781.1"/>
    </source>
</evidence>
<dbReference type="Proteomes" id="UP001174997">
    <property type="component" value="Unassembled WGS sequence"/>
</dbReference>
<sequence>MNCRVDDLKRREQETFRLDPKHLSESEHWRRSAHPGYDSWAKDKERKRARSLQSRARSEPAVNGSKRRAGEDLTSSSTKRQRPDEVTESKPENNTTRASDNVSRVMGDAAKAAWQRRWRQLEMDKKAQEAFRHAAEQKILAMNRKAQEALQRKLAADQEATEAWENKKKAEKDLERANEQHHAAIEKRERAADDEVEALQEKINAEEEEVQARNKSSAIFHQLVALMRDSRDPGGGWF</sequence>
<feature type="region of interest" description="Disordered" evidence="1">
    <location>
        <begin position="161"/>
        <end position="197"/>
    </location>
</feature>
<reference evidence="2" key="1">
    <citation type="submission" date="2023-06" db="EMBL/GenBank/DDBJ databases">
        <title>Genome-scale phylogeny and comparative genomics of the fungal order Sordariales.</title>
        <authorList>
            <consortium name="Lawrence Berkeley National Laboratory"/>
            <person name="Hensen N."/>
            <person name="Bonometti L."/>
            <person name="Westerberg I."/>
            <person name="Brannstrom I.O."/>
            <person name="Guillou S."/>
            <person name="Cros-Aarteil S."/>
            <person name="Calhoun S."/>
            <person name="Haridas S."/>
            <person name="Kuo A."/>
            <person name="Mondo S."/>
            <person name="Pangilinan J."/>
            <person name="Riley R."/>
            <person name="Labutti K."/>
            <person name="Andreopoulos B."/>
            <person name="Lipzen A."/>
            <person name="Chen C."/>
            <person name="Yanf M."/>
            <person name="Daum C."/>
            <person name="Ng V."/>
            <person name="Clum A."/>
            <person name="Steindorff A."/>
            <person name="Ohm R."/>
            <person name="Martin F."/>
            <person name="Silar P."/>
            <person name="Natvig D."/>
            <person name="Lalanne C."/>
            <person name="Gautier V."/>
            <person name="Ament-Velasquez S.L."/>
            <person name="Kruys A."/>
            <person name="Hutchinson M.I."/>
            <person name="Powell A.J."/>
            <person name="Barry K."/>
            <person name="Miller A.N."/>
            <person name="Grigoriev I.V."/>
            <person name="Debuchy R."/>
            <person name="Gladieux P."/>
            <person name="Thoren M.H."/>
            <person name="Johannesson H."/>
        </authorList>
    </citation>
    <scope>NUCLEOTIDE SEQUENCE</scope>
    <source>
        <strain evidence="2">CBS 307.81</strain>
    </source>
</reference>
<dbReference type="EMBL" id="JAULSY010000028">
    <property type="protein sequence ID" value="KAK0670781.1"/>
    <property type="molecule type" value="Genomic_DNA"/>
</dbReference>
<evidence type="ECO:0000256" key="1">
    <source>
        <dbReference type="SAM" id="MobiDB-lite"/>
    </source>
</evidence>
<evidence type="ECO:0000313" key="3">
    <source>
        <dbReference type="Proteomes" id="UP001174997"/>
    </source>
</evidence>